<proteinExistence type="inferred from homology"/>
<name>A0AAJ6VMF5_9HYME</name>
<dbReference type="Pfam" id="PF04912">
    <property type="entry name" value="Dynamitin"/>
    <property type="match status" value="1"/>
</dbReference>
<comment type="similarity">
    <text evidence="2">Belongs to the dynactin subunit 2 family.</text>
</comment>
<evidence type="ECO:0000256" key="4">
    <source>
        <dbReference type="ARBA" id="ARBA00023017"/>
    </source>
</evidence>
<accession>A0AAJ6VMF5</accession>
<dbReference type="RefSeq" id="XP_011495722.1">
    <property type="nucleotide sequence ID" value="XM_011497420.1"/>
</dbReference>
<comment type="subcellular location">
    <subcellularLocation>
        <location evidence="1">Cytoplasm</location>
    </subcellularLocation>
</comment>
<dbReference type="Proteomes" id="UP000695007">
    <property type="component" value="Unplaced"/>
</dbReference>
<protein>
    <submittedName>
        <fullName evidence="7">Probable dynactin subunit 2 isoform X1</fullName>
    </submittedName>
</protein>
<keyword evidence="4" id="KW-0243">Dynein</keyword>
<dbReference type="KEGG" id="csol:105360507"/>
<evidence type="ECO:0000313" key="7">
    <source>
        <dbReference type="RefSeq" id="XP_011495722.1"/>
    </source>
</evidence>
<evidence type="ECO:0000256" key="5">
    <source>
        <dbReference type="SAM" id="Coils"/>
    </source>
</evidence>
<dbReference type="GeneID" id="105360507"/>
<organism evidence="6 7">
    <name type="scientific">Ceratosolen solmsi marchali</name>
    <dbReference type="NCBI Taxonomy" id="326594"/>
    <lineage>
        <taxon>Eukaryota</taxon>
        <taxon>Metazoa</taxon>
        <taxon>Ecdysozoa</taxon>
        <taxon>Arthropoda</taxon>
        <taxon>Hexapoda</taxon>
        <taxon>Insecta</taxon>
        <taxon>Pterygota</taxon>
        <taxon>Neoptera</taxon>
        <taxon>Endopterygota</taxon>
        <taxon>Hymenoptera</taxon>
        <taxon>Apocrita</taxon>
        <taxon>Proctotrupomorpha</taxon>
        <taxon>Chalcidoidea</taxon>
        <taxon>Agaonidae</taxon>
        <taxon>Agaoninae</taxon>
        <taxon>Ceratosolen</taxon>
    </lineage>
</organism>
<feature type="coiled-coil region" evidence="5">
    <location>
        <begin position="100"/>
        <end position="127"/>
    </location>
</feature>
<dbReference type="InterPro" id="IPR028133">
    <property type="entry name" value="Dynamitin"/>
</dbReference>
<evidence type="ECO:0000256" key="3">
    <source>
        <dbReference type="ARBA" id="ARBA00022490"/>
    </source>
</evidence>
<evidence type="ECO:0000256" key="1">
    <source>
        <dbReference type="ARBA" id="ARBA00004496"/>
    </source>
</evidence>
<dbReference type="AlphaFoldDB" id="A0AAJ6VMF5"/>
<gene>
    <name evidence="7" type="primary">LOC105360507</name>
</gene>
<reference evidence="7" key="1">
    <citation type="submission" date="2025-08" db="UniProtKB">
        <authorList>
            <consortium name="RefSeq"/>
        </authorList>
    </citation>
    <scope>IDENTIFICATION</scope>
</reference>
<keyword evidence="3" id="KW-0963">Cytoplasm</keyword>
<dbReference type="GO" id="GO:0030286">
    <property type="term" value="C:dynein complex"/>
    <property type="evidence" value="ECO:0007669"/>
    <property type="project" value="UniProtKB-KW"/>
</dbReference>
<dbReference type="GO" id="GO:0005869">
    <property type="term" value="C:dynactin complex"/>
    <property type="evidence" value="ECO:0007669"/>
    <property type="project" value="InterPro"/>
</dbReference>
<keyword evidence="5" id="KW-0175">Coiled coil</keyword>
<evidence type="ECO:0000256" key="2">
    <source>
        <dbReference type="ARBA" id="ARBA00006176"/>
    </source>
</evidence>
<dbReference type="GO" id="GO:0005737">
    <property type="term" value="C:cytoplasm"/>
    <property type="evidence" value="ECO:0007669"/>
    <property type="project" value="UniProtKB-SubCell"/>
</dbReference>
<keyword evidence="6" id="KW-1185">Reference proteome</keyword>
<dbReference type="GO" id="GO:0007017">
    <property type="term" value="P:microtubule-based process"/>
    <property type="evidence" value="ECO:0007669"/>
    <property type="project" value="InterPro"/>
</dbReference>
<dbReference type="CTD" id="44086"/>
<dbReference type="PANTHER" id="PTHR15346">
    <property type="entry name" value="DYNACTIN SUBUNIT"/>
    <property type="match status" value="1"/>
</dbReference>
<sequence length="403" mass="46238">MIDPKYAFLPGIAYDQPDIYETNDPPENNQFTDCTQEDEDSIEKVNVSATDAFNKFKDKYVSSKDVDFSDRISSKSKVGYNLCQWEYYSNGENEAPIQKYQRIQHEMQELRDQILTVQRNLKDNEDSKSVTDLVYQIECTGKELDSLNLDSLSETSITYLSNFQEVRFKELASQIEIFKHKNYIESSYPVKDINLQSQGPTKYGTLKYQMTYFPDKAKIQDLARISHLEKRLGYVENIIGISNDNTTKCSQILKSKGITKSIEKLMASACLLNSTQLDILENKVTSLIDKIDKVILKKTSIKQDSKHELIVEELYDLVKKSQNCSEILPQTIDRMLSLNGLHRKAAEFGNQLKDLENLQETINGTLINNKTLLEGIQKNFASNLEVMACDITSLNERIQKLKH</sequence>
<evidence type="ECO:0000313" key="6">
    <source>
        <dbReference type="Proteomes" id="UP000695007"/>
    </source>
</evidence>